<evidence type="ECO:0000256" key="1">
    <source>
        <dbReference type="SAM" id="Coils"/>
    </source>
</evidence>
<dbReference type="RefSeq" id="WP_004619023.1">
    <property type="nucleotide sequence ID" value="NZ_ACXX02000006.1"/>
</dbReference>
<dbReference type="AlphaFoldDB" id="F1TCH0"/>
<keyword evidence="2" id="KW-0812">Transmembrane</keyword>
<proteinExistence type="predicted"/>
<dbReference type="STRING" id="588581.Cpap_2090"/>
<feature type="coiled-coil region" evidence="1">
    <location>
        <begin position="65"/>
        <end position="102"/>
    </location>
</feature>
<reference evidence="3" key="1">
    <citation type="submission" date="2009-07" db="EMBL/GenBank/DDBJ databases">
        <authorList>
            <consortium name="US DOE Joint Genome Institute (JGI-PGF)"/>
            <person name="Lucas S."/>
            <person name="Copeland A."/>
            <person name="Lapidus A."/>
            <person name="Glavina del Rio T."/>
            <person name="Tice H."/>
            <person name="Bruce D."/>
            <person name="Goodwin L."/>
            <person name="Pitluck S."/>
            <person name="Larimer F."/>
            <person name="Land M.L."/>
            <person name="Mouttaki H."/>
            <person name="He Z."/>
            <person name="Zhou J."/>
            <person name="Hemme C.L."/>
        </authorList>
    </citation>
    <scope>NUCLEOTIDE SEQUENCE</scope>
    <source>
        <strain evidence="3">DSM 2782</strain>
    </source>
</reference>
<comment type="caution">
    <text evidence="3">The sequence shown here is derived from an EMBL/GenBank/DDBJ whole genome shotgun (WGS) entry which is preliminary data.</text>
</comment>
<dbReference type="eggNOG" id="ENOG5032V9E">
    <property type="taxonomic scope" value="Bacteria"/>
</dbReference>
<gene>
    <name evidence="3" type="ORF">Cpap_2090</name>
</gene>
<accession>F1TCH0</accession>
<evidence type="ECO:0000313" key="3">
    <source>
        <dbReference type="EMBL" id="EGD47687.1"/>
    </source>
</evidence>
<dbReference type="InterPro" id="IPR011990">
    <property type="entry name" value="TPR-like_helical_dom_sf"/>
</dbReference>
<dbReference type="OrthoDB" id="1738448at2"/>
<keyword evidence="2" id="KW-1133">Transmembrane helix</keyword>
<keyword evidence="1" id="KW-0175">Coiled coil</keyword>
<feature type="transmembrane region" description="Helical" evidence="2">
    <location>
        <begin position="18"/>
        <end position="38"/>
    </location>
</feature>
<sequence>MNIHFHSNKENKNEKKQIWMYAVILFTGAFIILLLTAYSQVKFQNNISDYQNKLSSQEKAKLSAVTDLKSALKENERLNKELESLRNKLVDSEQEIATQSSKTTDMESKYNSTLTATDALVKALEYFNQKDYVNCAVTLKYDVKMEYLSTQGLNTYNNLMDKSYGKASLQLYRDGYKNYKSKNYAGAIINLNRAIDFSNKNEYYIDDAYYYLATSYYKSSSYDDAKRIISEFKINCPTSEFTRNMNKILEKMV</sequence>
<dbReference type="Gene3D" id="1.25.40.10">
    <property type="entry name" value="Tetratricopeptide repeat domain"/>
    <property type="match status" value="1"/>
</dbReference>
<name>F1TCH0_9FIRM</name>
<reference evidence="3" key="2">
    <citation type="submission" date="2011-01" db="EMBL/GenBank/DDBJ databases">
        <title>The Non-contiguous Finished genome of Clostridium papyrosolvens.</title>
        <authorList>
            <person name="Lucas S."/>
            <person name="Copeland A."/>
            <person name="Lapidus A."/>
            <person name="Cheng J.-F."/>
            <person name="Goodwin L."/>
            <person name="Pitluck S."/>
            <person name="Misra M."/>
            <person name="Chertkov O."/>
            <person name="Detter J.C."/>
            <person name="Han C."/>
            <person name="Tapia R."/>
            <person name="Land M."/>
            <person name="Hauser L."/>
            <person name="Kyrpides N."/>
            <person name="Ivanova N."/>
            <person name="Pagani I."/>
            <person name="Mouttaki H."/>
            <person name="He Z."/>
            <person name="Zhou J."/>
            <person name="Hemme C.L."/>
            <person name="Woyke T."/>
        </authorList>
    </citation>
    <scope>NUCLEOTIDE SEQUENCE [LARGE SCALE GENOMIC DNA]</scope>
    <source>
        <strain evidence="3">DSM 2782</strain>
    </source>
</reference>
<dbReference type="EMBL" id="ACXX02000006">
    <property type="protein sequence ID" value="EGD47687.1"/>
    <property type="molecule type" value="Genomic_DNA"/>
</dbReference>
<keyword evidence="2" id="KW-0472">Membrane</keyword>
<dbReference type="SUPFAM" id="SSF48452">
    <property type="entry name" value="TPR-like"/>
    <property type="match status" value="1"/>
</dbReference>
<dbReference type="Proteomes" id="UP000003860">
    <property type="component" value="Unassembled WGS sequence"/>
</dbReference>
<organism evidence="3 4">
    <name type="scientific">Ruminiclostridium papyrosolvens DSM 2782</name>
    <dbReference type="NCBI Taxonomy" id="588581"/>
    <lineage>
        <taxon>Bacteria</taxon>
        <taxon>Bacillati</taxon>
        <taxon>Bacillota</taxon>
        <taxon>Clostridia</taxon>
        <taxon>Eubacteriales</taxon>
        <taxon>Oscillospiraceae</taxon>
        <taxon>Ruminiclostridium</taxon>
    </lineage>
</organism>
<keyword evidence="4" id="KW-1185">Reference proteome</keyword>
<protein>
    <submittedName>
        <fullName evidence="3">TPR repeat-containing protein</fullName>
    </submittedName>
</protein>
<evidence type="ECO:0000313" key="4">
    <source>
        <dbReference type="Proteomes" id="UP000003860"/>
    </source>
</evidence>
<evidence type="ECO:0000256" key="2">
    <source>
        <dbReference type="SAM" id="Phobius"/>
    </source>
</evidence>